<evidence type="ECO:0000256" key="12">
    <source>
        <dbReference type="ARBA" id="ARBA00023136"/>
    </source>
</evidence>
<feature type="transmembrane region" description="Helical" evidence="13">
    <location>
        <begin position="207"/>
        <end position="229"/>
    </location>
</feature>
<evidence type="ECO:0000256" key="3">
    <source>
        <dbReference type="ARBA" id="ARBA00022475"/>
    </source>
</evidence>
<organism evidence="16 17">
    <name type="scientific">Schleiferilactobacillus shenzhenensis LY-73</name>
    <dbReference type="NCBI Taxonomy" id="1231336"/>
    <lineage>
        <taxon>Bacteria</taxon>
        <taxon>Bacillati</taxon>
        <taxon>Bacillota</taxon>
        <taxon>Bacilli</taxon>
        <taxon>Lactobacillales</taxon>
        <taxon>Lactobacillaceae</taxon>
        <taxon>Schleiferilactobacillus</taxon>
    </lineage>
</organism>
<dbReference type="GO" id="GO:0043214">
    <property type="term" value="F:ABC-type bacteriocin transporter activity"/>
    <property type="evidence" value="ECO:0007669"/>
    <property type="project" value="InterPro"/>
</dbReference>
<feature type="transmembrane region" description="Helical" evidence="13">
    <location>
        <begin position="96"/>
        <end position="118"/>
    </location>
</feature>
<dbReference type="Pfam" id="PF00005">
    <property type="entry name" value="ABC_tran"/>
    <property type="match status" value="1"/>
</dbReference>
<keyword evidence="9" id="KW-0067">ATP-binding</keyword>
<dbReference type="PANTHER" id="PTHR43394:SF1">
    <property type="entry name" value="ATP-BINDING CASSETTE SUB-FAMILY B MEMBER 10, MITOCHONDRIAL"/>
    <property type="match status" value="1"/>
</dbReference>
<dbReference type="GO" id="GO:0016887">
    <property type="term" value="F:ATP hydrolysis activity"/>
    <property type="evidence" value="ECO:0007669"/>
    <property type="project" value="InterPro"/>
</dbReference>
<evidence type="ECO:0000313" key="17">
    <source>
        <dbReference type="Proteomes" id="UP000030647"/>
    </source>
</evidence>
<keyword evidence="10" id="KW-1278">Translocase</keyword>
<dbReference type="PROSITE" id="PS50929">
    <property type="entry name" value="ABC_TM1F"/>
    <property type="match status" value="1"/>
</dbReference>
<dbReference type="GO" id="GO:0005524">
    <property type="term" value="F:ATP binding"/>
    <property type="evidence" value="ECO:0007669"/>
    <property type="project" value="UniProtKB-KW"/>
</dbReference>
<dbReference type="eggNOG" id="COG2274">
    <property type="taxonomic scope" value="Bacteria"/>
</dbReference>
<keyword evidence="8" id="KW-0788">Thiol protease</keyword>
<dbReference type="Pfam" id="PF03412">
    <property type="entry name" value="Peptidase_C39"/>
    <property type="match status" value="1"/>
</dbReference>
<dbReference type="AlphaFoldDB" id="U4TX14"/>
<dbReference type="InterPro" id="IPR017871">
    <property type="entry name" value="ABC_transporter-like_CS"/>
</dbReference>
<dbReference type="FunFam" id="3.40.50.300:FF:000854">
    <property type="entry name" value="Multidrug ABC transporter ATP-binding protein"/>
    <property type="match status" value="1"/>
</dbReference>
<evidence type="ECO:0000256" key="11">
    <source>
        <dbReference type="ARBA" id="ARBA00022989"/>
    </source>
</evidence>
<dbReference type="EMBL" id="KI271584">
    <property type="protein sequence ID" value="ERL65892.1"/>
    <property type="molecule type" value="Genomic_DNA"/>
</dbReference>
<evidence type="ECO:0000256" key="4">
    <source>
        <dbReference type="ARBA" id="ARBA00022670"/>
    </source>
</evidence>
<dbReference type="InterPro" id="IPR039421">
    <property type="entry name" value="Type_1_exporter"/>
</dbReference>
<dbReference type="PANTHER" id="PTHR43394">
    <property type="entry name" value="ATP-DEPENDENT PERMEASE MDL1, MITOCHONDRIAL"/>
    <property type="match status" value="1"/>
</dbReference>
<feature type="domain" description="ABC transmembrane type-1" evidence="15">
    <location>
        <begin position="99"/>
        <end position="379"/>
    </location>
</feature>
<dbReference type="Pfam" id="PF00664">
    <property type="entry name" value="ABC_membrane"/>
    <property type="match status" value="1"/>
</dbReference>
<keyword evidence="12 13" id="KW-0472">Membrane</keyword>
<dbReference type="GO" id="GO:0005886">
    <property type="term" value="C:plasma membrane"/>
    <property type="evidence" value="ECO:0007669"/>
    <property type="project" value="UniProtKB-SubCell"/>
</dbReference>
<evidence type="ECO:0000256" key="1">
    <source>
        <dbReference type="ARBA" id="ARBA00004651"/>
    </source>
</evidence>
<evidence type="ECO:0000256" key="8">
    <source>
        <dbReference type="ARBA" id="ARBA00022807"/>
    </source>
</evidence>
<dbReference type="SUPFAM" id="SSF52540">
    <property type="entry name" value="P-loop containing nucleoside triphosphate hydrolases"/>
    <property type="match status" value="1"/>
</dbReference>
<feature type="domain" description="ABC transporter" evidence="14">
    <location>
        <begin position="413"/>
        <end position="649"/>
    </location>
</feature>
<proteinExistence type="predicted"/>
<evidence type="ECO:0000259" key="15">
    <source>
        <dbReference type="PROSITE" id="PS50929"/>
    </source>
</evidence>
<dbReference type="SUPFAM" id="SSF90123">
    <property type="entry name" value="ABC transporter transmembrane region"/>
    <property type="match status" value="1"/>
</dbReference>
<feature type="transmembrane region" description="Helical" evidence="13">
    <location>
        <begin position="124"/>
        <end position="147"/>
    </location>
</feature>
<dbReference type="SMR" id="U4TX14"/>
<evidence type="ECO:0000256" key="7">
    <source>
        <dbReference type="ARBA" id="ARBA00022801"/>
    </source>
</evidence>
<keyword evidence="5 13" id="KW-0812">Transmembrane</keyword>
<dbReference type="InterPro" id="IPR003593">
    <property type="entry name" value="AAA+_ATPase"/>
</dbReference>
<dbReference type="PROSITE" id="PS50893">
    <property type="entry name" value="ABC_TRANSPORTER_2"/>
    <property type="match status" value="1"/>
</dbReference>
<evidence type="ECO:0000259" key="14">
    <source>
        <dbReference type="PROSITE" id="PS50893"/>
    </source>
</evidence>
<protein>
    <submittedName>
        <fullName evidence="16">ComA</fullName>
    </submittedName>
</protein>
<dbReference type="InterPro" id="IPR003439">
    <property type="entry name" value="ABC_transporter-like_ATP-bd"/>
</dbReference>
<dbReference type="Gene3D" id="3.90.70.10">
    <property type="entry name" value="Cysteine proteinases"/>
    <property type="match status" value="1"/>
</dbReference>
<name>U4TX14_9LACO</name>
<dbReference type="CDD" id="cd18570">
    <property type="entry name" value="ABC_6TM_PCAT1_LagD_like"/>
    <property type="match status" value="1"/>
</dbReference>
<evidence type="ECO:0000256" key="13">
    <source>
        <dbReference type="SAM" id="Phobius"/>
    </source>
</evidence>
<dbReference type="Gene3D" id="1.20.1560.10">
    <property type="entry name" value="ABC transporter type 1, transmembrane domain"/>
    <property type="match status" value="1"/>
</dbReference>
<evidence type="ECO:0000256" key="9">
    <source>
        <dbReference type="ARBA" id="ARBA00022840"/>
    </source>
</evidence>
<keyword evidence="17" id="KW-1185">Reference proteome</keyword>
<reference evidence="17" key="1">
    <citation type="journal article" date="2013" name="Genome Announc.">
        <title>Whole-Genome Sequencing of Lactobacillus shenzhenensis Strain LY-73T.</title>
        <authorList>
            <person name="Lin Z."/>
            <person name="Liu Z."/>
            <person name="Yang R."/>
            <person name="Zou Y."/>
            <person name="Wan D."/>
            <person name="Chen J."/>
            <person name="Guo M."/>
            <person name="Zhao J."/>
            <person name="Fang C."/>
            <person name="Yang R."/>
            <person name="Liu F."/>
        </authorList>
    </citation>
    <scope>NUCLEOTIDE SEQUENCE [LARGE SCALE GENOMIC DNA]</scope>
    <source>
        <strain evidence="17">LY-73</strain>
    </source>
</reference>
<dbReference type="GO" id="GO:0015421">
    <property type="term" value="F:ABC-type oligopeptide transporter activity"/>
    <property type="evidence" value="ECO:0007669"/>
    <property type="project" value="TreeGrafter"/>
</dbReference>
<keyword evidence="7" id="KW-0378">Hydrolase</keyword>
<dbReference type="InterPro" id="IPR027417">
    <property type="entry name" value="P-loop_NTPase"/>
</dbReference>
<dbReference type="PROSITE" id="PS00211">
    <property type="entry name" value="ABC_TRANSPORTER_1"/>
    <property type="match status" value="1"/>
</dbReference>
<feature type="transmembrane region" description="Helical" evidence="13">
    <location>
        <begin position="235"/>
        <end position="254"/>
    </location>
</feature>
<keyword evidence="2" id="KW-0813">Transport</keyword>
<dbReference type="STRING" id="1231336.L248_1968"/>
<dbReference type="Gene3D" id="3.40.50.300">
    <property type="entry name" value="P-loop containing nucleotide triphosphate hydrolases"/>
    <property type="match status" value="1"/>
</dbReference>
<dbReference type="GO" id="GO:0006508">
    <property type="term" value="P:proteolysis"/>
    <property type="evidence" value="ECO:0007669"/>
    <property type="project" value="UniProtKB-KW"/>
</dbReference>
<dbReference type="InterPro" id="IPR005897">
    <property type="entry name" value="Pept_C39_ABC_bacteriocin"/>
</dbReference>
<dbReference type="InterPro" id="IPR036640">
    <property type="entry name" value="ABC1_TM_sf"/>
</dbReference>
<accession>U4TX14</accession>
<sequence length="651" mass="72069">MSLFDMDNLLYPFIAHVNRKGKYLHYYVVFGARKNSIIIGDPDPSVGIIEMPKKEFAEEWSGVAIFIAPTPSYKPTREDKGSLLNFVPVLAKHTKLITLVVVASVLGTVISIAGSYFIQAMIDTYIPGAMMSTLGVIASGLIFAYAFQSVFSYAQGFLLNVLGQRLTIDVTLGYLRHLFHLPMSFFSTRRTGEIVSRFSDASKIIDALASTIITVFLDVWIVLIVGIVLCVQNSRLFLLSLVALPCYVVIVWAFKGRFNRLNQNTMESNAILSSSIIEDLNGIQTIKAMTGEHKSYGKVDHEFADFLKKSFQYSNTDLLQQSIKAALKLILNVAVLWVGALLVIHNQLSLGQLFTYNALLAYFTNPLESIINLQPKLQMAKVANNRLNEVLLVTSEYERERPVKDASAVHGDIVVNHISFRYGFGPEVLQDVNLTIPEHQKMTIVGMSGSGKSTLAQLLTGLSALEPGQGEIKIGDVNIDEIDRTALRQHVVYVPQEPDIFSGTVFDNLLLGVERDIQPAEVERACAMAEIKEDIERLPQQYASDLSESGSILSGGQKQRITIARAILTAAPVMIFDESTSNLDTITERKIVHHLLGMTDTTIIFVAHRLTIAEQTDHIVVLDHGKLVEQGSHDALLARKNGYYAAMFAKD</sequence>
<comment type="subcellular location">
    <subcellularLocation>
        <location evidence="1">Cell membrane</location>
        <topology evidence="1">Multi-pass membrane protein</topology>
    </subcellularLocation>
</comment>
<evidence type="ECO:0000256" key="5">
    <source>
        <dbReference type="ARBA" id="ARBA00022692"/>
    </source>
</evidence>
<dbReference type="InterPro" id="IPR005074">
    <property type="entry name" value="Peptidase_C39"/>
</dbReference>
<dbReference type="HOGENOM" id="CLU_000604_84_3_9"/>
<evidence type="ECO:0000256" key="10">
    <source>
        <dbReference type="ARBA" id="ARBA00022967"/>
    </source>
</evidence>
<evidence type="ECO:0000256" key="2">
    <source>
        <dbReference type="ARBA" id="ARBA00022448"/>
    </source>
</evidence>
<evidence type="ECO:0000313" key="16">
    <source>
        <dbReference type="EMBL" id="ERL65892.1"/>
    </source>
</evidence>
<evidence type="ECO:0000256" key="6">
    <source>
        <dbReference type="ARBA" id="ARBA00022741"/>
    </source>
</evidence>
<dbReference type="GO" id="GO:0008234">
    <property type="term" value="F:cysteine-type peptidase activity"/>
    <property type="evidence" value="ECO:0007669"/>
    <property type="project" value="UniProtKB-KW"/>
</dbReference>
<keyword evidence="6" id="KW-0547">Nucleotide-binding</keyword>
<dbReference type="InterPro" id="IPR011527">
    <property type="entry name" value="ABC1_TM_dom"/>
</dbReference>
<dbReference type="Proteomes" id="UP000030647">
    <property type="component" value="Unassembled WGS sequence"/>
</dbReference>
<dbReference type="NCBIfam" id="TIGR01193">
    <property type="entry name" value="bacteriocin_ABC"/>
    <property type="match status" value="1"/>
</dbReference>
<gene>
    <name evidence="16" type="primary">comA</name>
    <name evidence="16" type="ORF">L248_1968</name>
</gene>
<keyword evidence="4" id="KW-0645">Protease</keyword>
<dbReference type="SMART" id="SM00382">
    <property type="entry name" value="AAA"/>
    <property type="match status" value="1"/>
</dbReference>
<keyword evidence="3" id="KW-1003">Cell membrane</keyword>
<keyword evidence="11 13" id="KW-1133">Transmembrane helix</keyword>